<sequence length="177" mass="19357">MPGCLALGTPRPSPPPPGSTWSLPGPAPRPDSIVLLHRPLRSSGRIRLEGPGGKQRKARATRLCLLAGRASGEGREGGGSSAPRTGTPTEARRSNSAGENLSPRWDPSSGFAMKKVRYRLAEIHDFTSEEVQQLLHNKFVVVIGDSNYRAIYTDLVYLLQTDEMLTEAQLRRKDKET</sequence>
<feature type="compositionally biased region" description="Polar residues" evidence="2">
    <location>
        <begin position="83"/>
        <end position="99"/>
    </location>
</feature>
<evidence type="ECO:0000313" key="4">
    <source>
        <dbReference type="Proteomes" id="UP001474421"/>
    </source>
</evidence>
<dbReference type="PANTHER" id="PTHR14469:SF0">
    <property type="entry name" value="FAMILY WITH SEQUENCE SIMILARITY 113"/>
    <property type="match status" value="1"/>
</dbReference>
<dbReference type="AlphaFoldDB" id="A0AAW1BAF6"/>
<evidence type="ECO:0000256" key="1">
    <source>
        <dbReference type="ARBA" id="ARBA00037957"/>
    </source>
</evidence>
<organism evidence="3 4">
    <name type="scientific">Crotalus adamanteus</name>
    <name type="common">Eastern diamondback rattlesnake</name>
    <dbReference type="NCBI Taxonomy" id="8729"/>
    <lineage>
        <taxon>Eukaryota</taxon>
        <taxon>Metazoa</taxon>
        <taxon>Chordata</taxon>
        <taxon>Craniata</taxon>
        <taxon>Vertebrata</taxon>
        <taxon>Euteleostomi</taxon>
        <taxon>Lepidosauria</taxon>
        <taxon>Squamata</taxon>
        <taxon>Bifurcata</taxon>
        <taxon>Unidentata</taxon>
        <taxon>Episquamata</taxon>
        <taxon>Toxicofera</taxon>
        <taxon>Serpentes</taxon>
        <taxon>Colubroidea</taxon>
        <taxon>Viperidae</taxon>
        <taxon>Crotalinae</taxon>
        <taxon>Crotalus</taxon>
    </lineage>
</organism>
<dbReference type="PANTHER" id="PTHR14469">
    <property type="entry name" value="SARCOMA ANTIGEN NY-SAR-23"/>
    <property type="match status" value="1"/>
</dbReference>
<dbReference type="Proteomes" id="UP001474421">
    <property type="component" value="Unassembled WGS sequence"/>
</dbReference>
<reference evidence="3 4" key="1">
    <citation type="journal article" date="2024" name="Proc. Natl. Acad. Sci. U.S.A.">
        <title>The genetic regulatory architecture and epigenomic basis for age-related changes in rattlesnake venom.</title>
        <authorList>
            <person name="Hogan M.P."/>
            <person name="Holding M.L."/>
            <person name="Nystrom G.S."/>
            <person name="Colston T.J."/>
            <person name="Bartlett D.A."/>
            <person name="Mason A.J."/>
            <person name="Ellsworth S.A."/>
            <person name="Rautsaw R.M."/>
            <person name="Lawrence K.C."/>
            <person name="Strickland J.L."/>
            <person name="He B."/>
            <person name="Fraser P."/>
            <person name="Margres M.J."/>
            <person name="Gilbert D.M."/>
            <person name="Gibbs H.L."/>
            <person name="Parkinson C.L."/>
            <person name="Rokyta D.R."/>
        </authorList>
    </citation>
    <scope>NUCLEOTIDE SEQUENCE [LARGE SCALE GENOMIC DNA]</scope>
    <source>
        <strain evidence="3">DRR0105</strain>
    </source>
</reference>
<keyword evidence="4" id="KW-1185">Reference proteome</keyword>
<name>A0AAW1BAF6_CROAD</name>
<comment type="caution">
    <text evidence="3">The sequence shown here is derived from an EMBL/GenBank/DDBJ whole genome shotgun (WGS) entry which is preliminary data.</text>
</comment>
<evidence type="ECO:0000313" key="3">
    <source>
        <dbReference type="EMBL" id="KAK9398553.1"/>
    </source>
</evidence>
<comment type="similarity">
    <text evidence="1">Belongs to the PC-esterase family.</text>
</comment>
<feature type="non-terminal residue" evidence="3">
    <location>
        <position position="177"/>
    </location>
</feature>
<dbReference type="EMBL" id="JAOTOJ010000007">
    <property type="protein sequence ID" value="KAK9398553.1"/>
    <property type="molecule type" value="Genomic_DNA"/>
</dbReference>
<feature type="region of interest" description="Disordered" evidence="2">
    <location>
        <begin position="1"/>
        <end position="106"/>
    </location>
</feature>
<accession>A0AAW1BAF6</accession>
<evidence type="ECO:0000256" key="2">
    <source>
        <dbReference type="SAM" id="MobiDB-lite"/>
    </source>
</evidence>
<gene>
    <name evidence="3" type="ORF">NXF25_013522</name>
</gene>
<proteinExistence type="inferred from homology"/>
<protein>
    <submittedName>
        <fullName evidence="3">PC-esterase domain-containing protein 1A-like</fullName>
    </submittedName>
</protein>